<reference evidence="4 6" key="3">
    <citation type="submission" date="2018-06" db="EMBL/GenBank/DDBJ databases">
        <authorList>
            <consortium name="Pathogen Informatics"/>
            <person name="Doyle S."/>
        </authorList>
    </citation>
    <scope>NUCLEOTIDE SEQUENCE [LARGE SCALE GENOMIC DNA]</scope>
    <source>
        <strain evidence="4 6">NCTC10343</strain>
    </source>
</reference>
<dbReference type="Gene3D" id="1.10.3680.10">
    <property type="entry name" value="TerB-like"/>
    <property type="match status" value="1"/>
</dbReference>
<dbReference type="Proteomes" id="UP000650605">
    <property type="component" value="Unassembled WGS sequence"/>
</dbReference>
<dbReference type="EMBL" id="LYND01000099">
    <property type="protein sequence ID" value="ODA10304.1"/>
    <property type="molecule type" value="Genomic_DNA"/>
</dbReference>
<evidence type="ECO:0000313" key="3">
    <source>
        <dbReference type="EMBL" id="ODA10304.1"/>
    </source>
</evidence>
<dbReference type="Proteomes" id="UP000094974">
    <property type="component" value="Unassembled WGS sequence"/>
</dbReference>
<dbReference type="EMBL" id="UGSC01000001">
    <property type="protein sequence ID" value="SUA66459.1"/>
    <property type="molecule type" value="Genomic_DNA"/>
</dbReference>
<reference evidence="3" key="2">
    <citation type="submission" date="2016-05" db="EMBL/GenBank/DDBJ databases">
        <authorList>
            <person name="Zheng J."/>
            <person name="Timme R."/>
            <person name="Allard M."/>
            <person name="Strain E."/>
            <person name="Luo Y."/>
            <person name="Brown E."/>
        </authorList>
    </citation>
    <scope>NUCLEOTIDE SEQUENCE</scope>
    <source>
        <strain evidence="3">CFSAN034343</strain>
    </source>
</reference>
<dbReference type="EMBL" id="JAEHFQ010000013">
    <property type="protein sequence ID" value="MBM0635481.1"/>
    <property type="molecule type" value="Genomic_DNA"/>
</dbReference>
<proteinExistence type="predicted"/>
<reference evidence="5" key="1">
    <citation type="submission" date="2016-05" db="EMBL/GenBank/DDBJ databases">
        <title>Whole genome shotgun sequencing of cultured foodborne pathogen.</title>
        <authorList>
            <person name="Zheng J."/>
            <person name="Timme R."/>
            <person name="Allard M."/>
            <person name="Strain E."/>
            <person name="Luo Y."/>
            <person name="Brown E."/>
        </authorList>
    </citation>
    <scope>NUCLEOTIDE SEQUENCE [LARGE SCALE GENOMIC DNA]</scope>
    <source>
        <strain evidence="5">CFSAN034343</strain>
    </source>
</reference>
<feature type="domain" description="Co-chaperone DjlA N-terminal" evidence="1">
    <location>
        <begin position="29"/>
        <end position="146"/>
    </location>
</feature>
<dbReference type="Pfam" id="PF05099">
    <property type="entry name" value="TerB"/>
    <property type="match status" value="1"/>
</dbReference>
<dbReference type="eggNOG" id="COG3793">
    <property type="taxonomic scope" value="Bacteria"/>
</dbReference>
<organism evidence="2 7">
    <name type="scientific">Paenibacillus polymyxa</name>
    <name type="common">Bacillus polymyxa</name>
    <dbReference type="NCBI Taxonomy" id="1406"/>
    <lineage>
        <taxon>Bacteria</taxon>
        <taxon>Bacillati</taxon>
        <taxon>Bacillota</taxon>
        <taxon>Bacilli</taxon>
        <taxon>Bacillales</taxon>
        <taxon>Paenibacillaceae</taxon>
        <taxon>Paenibacillus</taxon>
    </lineage>
</organism>
<dbReference type="AlphaFoldDB" id="A0A074LAU3"/>
<evidence type="ECO:0000313" key="7">
    <source>
        <dbReference type="Proteomes" id="UP000650605"/>
    </source>
</evidence>
<protein>
    <submittedName>
        <fullName evidence="2 3">Tellurite resistance TerB</fullName>
    </submittedName>
    <submittedName>
        <fullName evidence="4">Tellurium resistance protein terB</fullName>
    </submittedName>
</protein>
<evidence type="ECO:0000313" key="6">
    <source>
        <dbReference type="Proteomes" id="UP000254400"/>
    </source>
</evidence>
<accession>A0A074LAU3</accession>
<dbReference type="RefSeq" id="WP_013369616.1">
    <property type="nucleotide sequence ID" value="NZ_ALJV01000174.1"/>
</dbReference>
<dbReference type="CDD" id="cd07176">
    <property type="entry name" value="terB"/>
    <property type="match status" value="1"/>
</dbReference>
<reference evidence="2" key="4">
    <citation type="submission" date="2020-12" db="EMBL/GenBank/DDBJ databases">
        <title>Paenibacillus polymyxa LMG 27872: a double-edged sword.</title>
        <authorList>
            <person name="Langendries S."/>
            <person name="Garcia Mendez S."/>
            <person name="Beirinckx S."/>
            <person name="Viaene T."/>
            <person name="Baeyen S."/>
            <person name="Goeminne G."/>
            <person name="Willems A."/>
            <person name="Debode J."/>
            <person name="Goormachtig S."/>
        </authorList>
    </citation>
    <scope>NUCLEOTIDE SEQUENCE</scope>
    <source>
        <strain evidence="2">LMG 27872</strain>
    </source>
</reference>
<sequence length="148" mass="16025">MSTFKNWLNTTKKGLGDQVKKFKNKDFMEAVVAGCALVAFADGTISPEEKTKMAGYINISEELKVFDMGEVINRFNHYVANFEFSPEIGKQEALKAIGKLKGKPEVGRLVVGVCSAIGAADGDFDANEQRIVAEICGALGLNPSEFSL</sequence>
<evidence type="ECO:0000313" key="5">
    <source>
        <dbReference type="Proteomes" id="UP000094974"/>
    </source>
</evidence>
<keyword evidence="5" id="KW-1185">Reference proteome</keyword>
<dbReference type="InterPro" id="IPR029024">
    <property type="entry name" value="TerB-like"/>
</dbReference>
<dbReference type="KEGG" id="ppoy:RE92_07025"/>
<name>A0A074LAU3_PAEPO</name>
<evidence type="ECO:0000313" key="2">
    <source>
        <dbReference type="EMBL" id="MBM0635481.1"/>
    </source>
</evidence>
<dbReference type="GeneID" id="93349805"/>
<evidence type="ECO:0000313" key="4">
    <source>
        <dbReference type="EMBL" id="SUA66459.1"/>
    </source>
</evidence>
<dbReference type="SUPFAM" id="SSF158682">
    <property type="entry name" value="TerB-like"/>
    <property type="match status" value="1"/>
</dbReference>
<dbReference type="Proteomes" id="UP000254400">
    <property type="component" value="Unassembled WGS sequence"/>
</dbReference>
<gene>
    <name evidence="3" type="ORF">A7312_25015</name>
    <name evidence="2" type="ORF">JDW19_20440</name>
    <name evidence="4" type="ORF">NCTC10343_00998</name>
</gene>
<evidence type="ECO:0000259" key="1">
    <source>
        <dbReference type="Pfam" id="PF05099"/>
    </source>
</evidence>
<dbReference type="InterPro" id="IPR007791">
    <property type="entry name" value="DjlA_N"/>
</dbReference>